<gene>
    <name evidence="2" type="ORF">P5673_020078</name>
</gene>
<evidence type="ECO:0000256" key="1">
    <source>
        <dbReference type="SAM" id="Phobius"/>
    </source>
</evidence>
<proteinExistence type="predicted"/>
<keyword evidence="3" id="KW-1185">Reference proteome</keyword>
<dbReference type="AlphaFoldDB" id="A0AAD9QAM5"/>
<comment type="caution">
    <text evidence="2">The sequence shown here is derived from an EMBL/GenBank/DDBJ whole genome shotgun (WGS) entry which is preliminary data.</text>
</comment>
<evidence type="ECO:0000313" key="3">
    <source>
        <dbReference type="Proteomes" id="UP001249851"/>
    </source>
</evidence>
<accession>A0AAD9QAM5</accession>
<feature type="transmembrane region" description="Helical" evidence="1">
    <location>
        <begin position="305"/>
        <end position="325"/>
    </location>
</feature>
<feature type="transmembrane region" description="Helical" evidence="1">
    <location>
        <begin position="98"/>
        <end position="117"/>
    </location>
</feature>
<keyword evidence="1" id="KW-0812">Transmembrane</keyword>
<feature type="transmembrane region" description="Helical" evidence="1">
    <location>
        <begin position="184"/>
        <end position="205"/>
    </location>
</feature>
<protein>
    <submittedName>
        <fullName evidence="2">Uncharacterized protein</fullName>
    </submittedName>
</protein>
<feature type="transmembrane region" description="Helical" evidence="1">
    <location>
        <begin position="225"/>
        <end position="258"/>
    </location>
</feature>
<dbReference type="Proteomes" id="UP001249851">
    <property type="component" value="Unassembled WGS sequence"/>
</dbReference>
<feature type="transmembrane region" description="Helical" evidence="1">
    <location>
        <begin position="129"/>
        <end position="156"/>
    </location>
</feature>
<reference evidence="2" key="1">
    <citation type="journal article" date="2023" name="G3 (Bethesda)">
        <title>Whole genome assembly and annotation of the endangered Caribbean coral Acropora cervicornis.</title>
        <authorList>
            <person name="Selwyn J.D."/>
            <person name="Vollmer S.V."/>
        </authorList>
    </citation>
    <scope>NUCLEOTIDE SEQUENCE</scope>
    <source>
        <strain evidence="2">K2</strain>
    </source>
</reference>
<sequence length="448" mass="50960">MHSQGESPEIDLRKTINYVREEREGQPFTSNNTVIELEGDANESVSRRKEEIAMVYQRIYSPILRCMKLFGLYYGDTSMKKFREVAPLQRNRTISISMVYCIVAAISLWFNVVMALASLSVKANSKPVLIFILITNLLWGLQTAIGAVVCLTVLPLREGKTSRFEKFLRSLMESNIDLGKLKSISLKMLIIAGAVWMMSLTTNIFTSLRVKEAFVRNYPPWDDMWYGFTIVNILTILIYLHGAWLLPISFICVTASLLGDLFDNFSEKVFSNNVEAWQLDLGTLREEHQKLCNTAELASNMLSPLFLVIVAGHIPMTCFCFYISINRPQTMHGNITELYYVTGSLYWLFLSAVTVAVVLVFGSRVNGKSIFRKNVNEFWDNNLHLQIHGFQTILESSKVPDEDQTKLRALLLKKFKTERESNPDLRCKCSAPPVELSGLLKCGLRNTK</sequence>
<dbReference type="EMBL" id="JARQWQ010000048">
    <property type="protein sequence ID" value="KAK2557713.1"/>
    <property type="molecule type" value="Genomic_DNA"/>
</dbReference>
<name>A0AAD9QAM5_ACRCE</name>
<keyword evidence="1" id="KW-0472">Membrane</keyword>
<organism evidence="2 3">
    <name type="scientific">Acropora cervicornis</name>
    <name type="common">Staghorn coral</name>
    <dbReference type="NCBI Taxonomy" id="6130"/>
    <lineage>
        <taxon>Eukaryota</taxon>
        <taxon>Metazoa</taxon>
        <taxon>Cnidaria</taxon>
        <taxon>Anthozoa</taxon>
        <taxon>Hexacorallia</taxon>
        <taxon>Scleractinia</taxon>
        <taxon>Astrocoeniina</taxon>
        <taxon>Acroporidae</taxon>
        <taxon>Acropora</taxon>
    </lineage>
</organism>
<feature type="transmembrane region" description="Helical" evidence="1">
    <location>
        <begin position="345"/>
        <end position="363"/>
    </location>
</feature>
<evidence type="ECO:0000313" key="2">
    <source>
        <dbReference type="EMBL" id="KAK2557713.1"/>
    </source>
</evidence>
<keyword evidence="1" id="KW-1133">Transmembrane helix</keyword>
<reference evidence="2" key="2">
    <citation type="journal article" date="2023" name="Science">
        <title>Genomic signatures of disease resistance in endangered staghorn corals.</title>
        <authorList>
            <person name="Vollmer S.V."/>
            <person name="Selwyn J.D."/>
            <person name="Despard B.A."/>
            <person name="Roesel C.L."/>
        </authorList>
    </citation>
    <scope>NUCLEOTIDE SEQUENCE</scope>
    <source>
        <strain evidence="2">K2</strain>
    </source>
</reference>